<dbReference type="EMBL" id="SNRY01010582">
    <property type="protein sequence ID" value="KAA6305584.1"/>
    <property type="molecule type" value="Genomic_DNA"/>
</dbReference>
<proteinExistence type="predicted"/>
<sequence length="117" mass="12537">MKKRLMMLSLYLFIGIGLVTAQTQTVRGIVISEEDEQPVVGASVLVVGTSVGAVTDTNGRFVLSDVPSSAKTLRVSYIGMITQEVAVRSGTLNVRLKSEAQALDEIVVTALGLRRDE</sequence>
<keyword evidence="1" id="KW-0675">Receptor</keyword>
<dbReference type="InterPro" id="IPR008969">
    <property type="entry name" value="CarboxyPept-like_regulatory"/>
</dbReference>
<comment type="caution">
    <text evidence="1">The sequence shown here is derived from an EMBL/GenBank/DDBJ whole genome shotgun (WGS) entry which is preliminary data.</text>
</comment>
<gene>
    <name evidence="1" type="ORF">EZS27_042763</name>
</gene>
<dbReference type="Gene3D" id="2.60.40.1120">
    <property type="entry name" value="Carboxypeptidase-like, regulatory domain"/>
    <property type="match status" value="1"/>
</dbReference>
<dbReference type="AlphaFoldDB" id="A0A5J4PAE8"/>
<dbReference type="SUPFAM" id="SSF49464">
    <property type="entry name" value="Carboxypeptidase regulatory domain-like"/>
    <property type="match status" value="1"/>
</dbReference>
<dbReference type="Pfam" id="PF13715">
    <property type="entry name" value="CarbopepD_reg_2"/>
    <property type="match status" value="1"/>
</dbReference>
<accession>A0A5J4PAE8</accession>
<name>A0A5J4PAE8_9ZZZZ</name>
<evidence type="ECO:0000313" key="1">
    <source>
        <dbReference type="EMBL" id="KAA6305584.1"/>
    </source>
</evidence>
<reference evidence="1" key="1">
    <citation type="submission" date="2019-03" db="EMBL/GenBank/DDBJ databases">
        <title>Single cell metagenomics reveals metabolic interactions within the superorganism composed of flagellate Streblomastix strix and complex community of Bacteroidetes bacteria on its surface.</title>
        <authorList>
            <person name="Treitli S.C."/>
            <person name="Kolisko M."/>
            <person name="Husnik F."/>
            <person name="Keeling P."/>
            <person name="Hampl V."/>
        </authorList>
    </citation>
    <scope>NUCLEOTIDE SEQUENCE</scope>
    <source>
        <strain evidence="1">STM</strain>
    </source>
</reference>
<organism evidence="1">
    <name type="scientific">termite gut metagenome</name>
    <dbReference type="NCBI Taxonomy" id="433724"/>
    <lineage>
        <taxon>unclassified sequences</taxon>
        <taxon>metagenomes</taxon>
        <taxon>organismal metagenomes</taxon>
    </lineage>
</organism>
<protein>
    <submittedName>
        <fullName evidence="1">TonB-dependent receptor SusC</fullName>
    </submittedName>
</protein>
<feature type="non-terminal residue" evidence="1">
    <location>
        <position position="117"/>
    </location>
</feature>